<feature type="binding site" evidence="3">
    <location>
        <begin position="313"/>
        <end position="318"/>
    </location>
    <ligand>
        <name>Mo-bis(molybdopterin guanine dinucleotide)</name>
        <dbReference type="ChEBI" id="CHEBI:60539"/>
    </ligand>
</feature>
<dbReference type="EMBL" id="SHKW01000001">
    <property type="protein sequence ID" value="RZU39103.1"/>
    <property type="molecule type" value="Genomic_DNA"/>
</dbReference>
<evidence type="ECO:0000256" key="4">
    <source>
        <dbReference type="SAM" id="MobiDB-lite"/>
    </source>
</evidence>
<feature type="active site" description="Cysteine persulfide intermediate" evidence="3">
    <location>
        <position position="172"/>
    </location>
</feature>
<dbReference type="SUPFAM" id="SSF53927">
    <property type="entry name" value="Cytidine deaminase-like"/>
    <property type="match status" value="1"/>
</dbReference>
<dbReference type="GO" id="GO:0005737">
    <property type="term" value="C:cytoplasm"/>
    <property type="evidence" value="ECO:0007669"/>
    <property type="project" value="UniProtKB-SubCell"/>
</dbReference>
<organism evidence="5 6">
    <name type="scientific">Edaphobacter modestus</name>
    <dbReference type="NCBI Taxonomy" id="388466"/>
    <lineage>
        <taxon>Bacteria</taxon>
        <taxon>Pseudomonadati</taxon>
        <taxon>Acidobacteriota</taxon>
        <taxon>Terriglobia</taxon>
        <taxon>Terriglobales</taxon>
        <taxon>Acidobacteriaceae</taxon>
        <taxon>Edaphobacter</taxon>
    </lineage>
</organism>
<comment type="function">
    <text evidence="3">Required for formate dehydrogenase (FDH) activity. Acts as a sulfur carrier protein that transfers sulfur from IscS to the molybdenum cofactor prior to its insertion into FDH.</text>
</comment>
<dbReference type="GO" id="GO:0006777">
    <property type="term" value="P:Mo-molybdopterin cofactor biosynthetic process"/>
    <property type="evidence" value="ECO:0007669"/>
    <property type="project" value="UniProtKB-UniRule"/>
</dbReference>
<comment type="caution">
    <text evidence="5">The sequence shown here is derived from an EMBL/GenBank/DDBJ whole genome shotgun (WGS) entry which is preliminary data.</text>
</comment>
<dbReference type="Gene3D" id="3.40.140.10">
    <property type="entry name" value="Cytidine Deaminase, domain 2"/>
    <property type="match status" value="1"/>
</dbReference>
<reference evidence="5 6" key="1">
    <citation type="submission" date="2019-02" db="EMBL/GenBank/DDBJ databases">
        <title>Genomic Encyclopedia of Archaeal and Bacterial Type Strains, Phase II (KMG-II): from individual species to whole genera.</title>
        <authorList>
            <person name="Goeker M."/>
        </authorList>
    </citation>
    <scope>NUCLEOTIDE SEQUENCE [LARGE SCALE GENOMIC DNA]</scope>
    <source>
        <strain evidence="5 6">DSM 18101</strain>
    </source>
</reference>
<evidence type="ECO:0000256" key="1">
    <source>
        <dbReference type="ARBA" id="ARBA00022490"/>
    </source>
</evidence>
<keyword evidence="6" id="KW-1185">Reference proteome</keyword>
<comment type="subcellular location">
    <subcellularLocation>
        <location evidence="3">Cytoplasm</location>
    </subcellularLocation>
</comment>
<dbReference type="OrthoDB" id="9782042at2"/>
<feature type="region of interest" description="Disordered" evidence="4">
    <location>
        <begin position="115"/>
        <end position="139"/>
    </location>
</feature>
<evidence type="ECO:0000256" key="2">
    <source>
        <dbReference type="ARBA" id="ARBA00023150"/>
    </source>
</evidence>
<dbReference type="InterPro" id="IPR016193">
    <property type="entry name" value="Cytidine_deaminase-like"/>
</dbReference>
<feature type="compositionally biased region" description="Polar residues" evidence="4">
    <location>
        <begin position="119"/>
        <end position="136"/>
    </location>
</feature>
<dbReference type="PANTHER" id="PTHR30592">
    <property type="entry name" value="FORMATE DEHYDROGENASE"/>
    <property type="match status" value="1"/>
</dbReference>
<dbReference type="InterPro" id="IPR003786">
    <property type="entry name" value="FdhD"/>
</dbReference>
<dbReference type="PANTHER" id="PTHR30592:SF1">
    <property type="entry name" value="SULFUR CARRIER PROTEIN FDHD"/>
    <property type="match status" value="1"/>
</dbReference>
<evidence type="ECO:0000313" key="5">
    <source>
        <dbReference type="EMBL" id="RZU39103.1"/>
    </source>
</evidence>
<dbReference type="HAMAP" id="MF_00187">
    <property type="entry name" value="FdhD"/>
    <property type="match status" value="1"/>
</dbReference>
<protein>
    <recommendedName>
        <fullName evidence="3">Sulfur carrier protein FdhD</fullName>
    </recommendedName>
</protein>
<accession>A0A4Q7YQC7</accession>
<dbReference type="Gene3D" id="3.10.20.10">
    <property type="match status" value="1"/>
</dbReference>
<dbReference type="Pfam" id="PF02634">
    <property type="entry name" value="FdhD-NarQ"/>
    <property type="match status" value="1"/>
</dbReference>
<dbReference type="NCBIfam" id="NF001943">
    <property type="entry name" value="PRK00724.1-2"/>
    <property type="match status" value="1"/>
</dbReference>
<dbReference type="Proteomes" id="UP000292958">
    <property type="component" value="Unassembled WGS sequence"/>
</dbReference>
<name>A0A4Q7YQC7_9BACT</name>
<keyword evidence="2 3" id="KW-0501">Molybdenum cofactor biosynthesis</keyword>
<dbReference type="AlphaFoldDB" id="A0A4Q7YQC7"/>
<gene>
    <name evidence="3" type="primary">fdhD</name>
    <name evidence="5" type="ORF">BDD14_0432</name>
</gene>
<dbReference type="GO" id="GO:0016783">
    <property type="term" value="F:sulfurtransferase activity"/>
    <property type="evidence" value="ECO:0007669"/>
    <property type="project" value="InterPro"/>
</dbReference>
<evidence type="ECO:0000256" key="3">
    <source>
        <dbReference type="HAMAP-Rule" id="MF_00187"/>
    </source>
</evidence>
<proteinExistence type="inferred from homology"/>
<keyword evidence="1 3" id="KW-0963">Cytoplasm</keyword>
<sequence length="338" mass="36242">MVFEGMLVAQTAFETNSMDAKKPLHDYPESHPGSASPVTISRIDRAASETVADLLAVEEPLEIQLTFGPSDARRTKSITVTMRTPGHDEELAAGFLLTEGVLEDSTQIVHIDKAAGTAPPNNSSPGTAPPNNSSPGALQHTIPGNIVRVEIEPGVEFRAATLERNFYTTSSCGICGKASLLALRSVCPPRRRNDLSLSAETLYALPGLLRNSQQVFAATGGLHGAALFTPEGQLILSREDVGRHNAVDKLLGNQFLADTIPLYDKVLMLSGRVSFELLQKSAMAGIPMVAAVGAPSSLAVKVAQEFDITLIGFLRDRRFNVYHGIDRITHLHNPEANS</sequence>
<comment type="similarity">
    <text evidence="3">Belongs to the FdhD family.</text>
</comment>
<evidence type="ECO:0000313" key="6">
    <source>
        <dbReference type="Proteomes" id="UP000292958"/>
    </source>
</evidence>
<dbReference type="GO" id="GO:0097163">
    <property type="term" value="F:sulfur carrier activity"/>
    <property type="evidence" value="ECO:0007669"/>
    <property type="project" value="UniProtKB-UniRule"/>
</dbReference>